<organism evidence="1 2">
    <name type="scientific">Petrolisthes cinctipes</name>
    <name type="common">Flat porcelain crab</name>
    <dbReference type="NCBI Taxonomy" id="88211"/>
    <lineage>
        <taxon>Eukaryota</taxon>
        <taxon>Metazoa</taxon>
        <taxon>Ecdysozoa</taxon>
        <taxon>Arthropoda</taxon>
        <taxon>Crustacea</taxon>
        <taxon>Multicrustacea</taxon>
        <taxon>Malacostraca</taxon>
        <taxon>Eumalacostraca</taxon>
        <taxon>Eucarida</taxon>
        <taxon>Decapoda</taxon>
        <taxon>Pleocyemata</taxon>
        <taxon>Anomura</taxon>
        <taxon>Galatheoidea</taxon>
        <taxon>Porcellanidae</taxon>
        <taxon>Petrolisthes</taxon>
    </lineage>
</organism>
<dbReference type="EMBL" id="JAWQEG010005386">
    <property type="protein sequence ID" value="KAK3858193.1"/>
    <property type="molecule type" value="Genomic_DNA"/>
</dbReference>
<dbReference type="AlphaFoldDB" id="A0AAE1ENJ8"/>
<protein>
    <recommendedName>
        <fullName evidence="3">Mitochondrial ATP synthase regulatory component factor B</fullName>
    </recommendedName>
</protein>
<evidence type="ECO:0008006" key="3">
    <source>
        <dbReference type="Google" id="ProtNLM"/>
    </source>
</evidence>
<sequence>MIGVRSVEMLRRCTSRLHHYQYRGIVVVMVARKPIYMQNTPHNEGRGIQTLTLVRESDTRVSYCGVPRPAYSQGLSHTSQRHIWGWLNAIFNKVDENRIKEVGPDRACAEWLLRCGALVKWRDRETWTKDYNTLPPAGNRALKIAEVDATNSAVMHNGFPHLQGCKYIKKIIFHKANYMDDAALSQLPILRDSLTHLQVSSCGNITLDGLKHIKKLEKLEHLLLYDLPTISNKEEVVKELQEALPKCQVSFPYAQAEDDPSLQQPEEEEKKK</sequence>
<comment type="caution">
    <text evidence="1">The sequence shown here is derived from an EMBL/GenBank/DDBJ whole genome shotgun (WGS) entry which is preliminary data.</text>
</comment>
<dbReference type="SUPFAM" id="SSF52047">
    <property type="entry name" value="RNI-like"/>
    <property type="match status" value="1"/>
</dbReference>
<evidence type="ECO:0000313" key="1">
    <source>
        <dbReference type="EMBL" id="KAK3858193.1"/>
    </source>
</evidence>
<gene>
    <name evidence="1" type="ORF">Pcinc_035601</name>
</gene>
<dbReference type="Gene3D" id="3.80.10.10">
    <property type="entry name" value="Ribonuclease Inhibitor"/>
    <property type="match status" value="1"/>
</dbReference>
<proteinExistence type="predicted"/>
<dbReference type="Proteomes" id="UP001286313">
    <property type="component" value="Unassembled WGS sequence"/>
</dbReference>
<reference evidence="1" key="1">
    <citation type="submission" date="2023-10" db="EMBL/GenBank/DDBJ databases">
        <title>Genome assemblies of two species of porcelain crab, Petrolisthes cinctipes and Petrolisthes manimaculis (Anomura: Porcellanidae).</title>
        <authorList>
            <person name="Angst P."/>
        </authorList>
    </citation>
    <scope>NUCLEOTIDE SEQUENCE</scope>
    <source>
        <strain evidence="1">PB745_01</strain>
        <tissue evidence="1">Gill</tissue>
    </source>
</reference>
<name>A0AAE1ENJ8_PETCI</name>
<accession>A0AAE1ENJ8</accession>
<evidence type="ECO:0000313" key="2">
    <source>
        <dbReference type="Proteomes" id="UP001286313"/>
    </source>
</evidence>
<dbReference type="InterPro" id="IPR032675">
    <property type="entry name" value="LRR_dom_sf"/>
</dbReference>
<keyword evidence="2" id="KW-1185">Reference proteome</keyword>